<dbReference type="GO" id="GO:0016787">
    <property type="term" value="F:hydrolase activity"/>
    <property type="evidence" value="ECO:0007669"/>
    <property type="project" value="UniProtKB-KW"/>
</dbReference>
<sequence length="216" mass="24295">MVIPILFLMMGYSLMYIIGRPVIQFATTSLQLFLLSDVPNHERKMQILFHDSKMEKQSLGVENDIIPSSKINYPRSGYQYGKVAIDSVKLDALLYYGDSAEILRKGVGHYSGSVYPGELGTTLIGGHNTAEFGKMIGVQVTDKVNVITNYGEYIYQVYDVTVLDKDDHRISQLLAQKKKAELVLYTCYPVDSIGLTNQRLFILCNLIKGPMIQLNN</sequence>
<dbReference type="AlphaFoldDB" id="A0A1L8WIH0"/>
<name>A0A1L8WIH0_9ENTE</name>
<dbReference type="SUPFAM" id="SSF63817">
    <property type="entry name" value="Sortase"/>
    <property type="match status" value="1"/>
</dbReference>
<dbReference type="InterPro" id="IPR023365">
    <property type="entry name" value="Sortase_dom-sf"/>
</dbReference>
<dbReference type="EMBL" id="JXLB01000012">
    <property type="protein sequence ID" value="OJG80843.1"/>
    <property type="molecule type" value="Genomic_DNA"/>
</dbReference>
<evidence type="ECO:0000256" key="1">
    <source>
        <dbReference type="ARBA" id="ARBA00022801"/>
    </source>
</evidence>
<accession>A0A1L8WIH0</accession>
<dbReference type="CDD" id="cd05828">
    <property type="entry name" value="Sortase_D_1"/>
    <property type="match status" value="1"/>
</dbReference>
<keyword evidence="1" id="KW-0378">Hydrolase</keyword>
<dbReference type="InterPro" id="IPR005754">
    <property type="entry name" value="Sortase"/>
</dbReference>
<dbReference type="NCBIfam" id="TIGR01076">
    <property type="entry name" value="sortase_fam"/>
    <property type="match status" value="1"/>
</dbReference>
<gene>
    <name evidence="3" type="ORF">RV14_GL000387</name>
</gene>
<dbReference type="Proteomes" id="UP000182152">
    <property type="component" value="Unassembled WGS sequence"/>
</dbReference>
<comment type="caution">
    <text evidence="3">The sequence shown here is derived from an EMBL/GenBank/DDBJ whole genome shotgun (WGS) entry which is preliminary data.</text>
</comment>
<dbReference type="STRING" id="150033.RV14_GL000387"/>
<keyword evidence="4" id="KW-1185">Reference proteome</keyword>
<organism evidence="3 4">
    <name type="scientific">Enterococcus ratti</name>
    <dbReference type="NCBI Taxonomy" id="150033"/>
    <lineage>
        <taxon>Bacteria</taxon>
        <taxon>Bacillati</taxon>
        <taxon>Bacillota</taxon>
        <taxon>Bacilli</taxon>
        <taxon>Lactobacillales</taxon>
        <taxon>Enterococcaceae</taxon>
        <taxon>Enterococcus</taxon>
    </lineage>
</organism>
<feature type="active site" description="Proton donor/acceptor" evidence="2">
    <location>
        <position position="127"/>
    </location>
</feature>
<feature type="active site" description="Acyl-thioester intermediate" evidence="2">
    <location>
        <position position="187"/>
    </location>
</feature>
<dbReference type="Gene3D" id="2.40.260.10">
    <property type="entry name" value="Sortase"/>
    <property type="match status" value="1"/>
</dbReference>
<dbReference type="InterPro" id="IPR041999">
    <property type="entry name" value="Sortase_D_1"/>
</dbReference>
<dbReference type="Pfam" id="PF04203">
    <property type="entry name" value="Sortase"/>
    <property type="match status" value="1"/>
</dbReference>
<reference evidence="3 4" key="1">
    <citation type="submission" date="2014-12" db="EMBL/GenBank/DDBJ databases">
        <title>Draft genome sequences of 29 type strains of Enterococci.</title>
        <authorList>
            <person name="Zhong Z."/>
            <person name="Sun Z."/>
            <person name="Liu W."/>
            <person name="Zhang W."/>
            <person name="Zhang H."/>
        </authorList>
    </citation>
    <scope>NUCLEOTIDE SEQUENCE [LARGE SCALE GENOMIC DNA]</scope>
    <source>
        <strain evidence="3 4">DSM 15687</strain>
    </source>
</reference>
<evidence type="ECO:0000256" key="2">
    <source>
        <dbReference type="PIRSR" id="PIRSR605754-1"/>
    </source>
</evidence>
<evidence type="ECO:0000313" key="3">
    <source>
        <dbReference type="EMBL" id="OJG80843.1"/>
    </source>
</evidence>
<evidence type="ECO:0000313" key="4">
    <source>
        <dbReference type="Proteomes" id="UP000182152"/>
    </source>
</evidence>
<proteinExistence type="predicted"/>
<protein>
    <submittedName>
        <fullName evidence="3">Sortase</fullName>
    </submittedName>
</protein>